<dbReference type="InterPro" id="IPR017853">
    <property type="entry name" value="GH"/>
</dbReference>
<protein>
    <recommendedName>
        <fullName evidence="3">Abortive infection protein</fullName>
    </recommendedName>
</protein>
<dbReference type="SUPFAM" id="SSF51445">
    <property type="entry name" value="(Trans)glycosidases"/>
    <property type="match status" value="1"/>
</dbReference>
<keyword evidence="2" id="KW-1185">Reference proteome</keyword>
<evidence type="ECO:0000313" key="2">
    <source>
        <dbReference type="Proteomes" id="UP000198215"/>
    </source>
</evidence>
<dbReference type="OrthoDB" id="151193at2"/>
<dbReference type="Gene3D" id="3.20.20.80">
    <property type="entry name" value="Glycosidases"/>
    <property type="match status" value="1"/>
</dbReference>
<proteinExistence type="predicted"/>
<evidence type="ECO:0008006" key="3">
    <source>
        <dbReference type="Google" id="ProtNLM"/>
    </source>
</evidence>
<sequence>MAQPRTDQAGGATGEVLEYRGVAYDTGTNFATGQGDLSRTAWSRRQMLEELSLISDQLNCNSITVYGSDLERLRETAEAAVERDLHVRLQPRLADRPQGEVLDHLAEAARLAESLRRQDARIDLTVGAVHLLFTPGIADGDQYHERMANAYADADHHLLKPTGRIDFAEAAPRLNEFLAQANGVARQMFTGPVSYSAAPFEQVDWSLFDRIALMWQYLPTYHTPEQHRAVLDGYRGWNLPIQVAEFGTATYQGAEEKAFFFWDVVDRAGDTPLVFDGVVRDEGRQAAYHLRMFELFEQAGVNGVWVSEFIHPTHPHSPDPRLDLDTASMAIVKTIRDDFADPASTYRVEPKESFHAIADHYAHLGFQAARR</sequence>
<dbReference type="RefSeq" id="WP_088974936.1">
    <property type="nucleotide sequence ID" value="NZ_LT607753.1"/>
</dbReference>
<reference evidence="2" key="1">
    <citation type="submission" date="2016-06" db="EMBL/GenBank/DDBJ databases">
        <authorList>
            <person name="Varghese N."/>
            <person name="Submissions Spin"/>
        </authorList>
    </citation>
    <scope>NUCLEOTIDE SEQUENCE [LARGE SCALE GENOMIC DNA]</scope>
    <source>
        <strain evidence="2">DSM 45161</strain>
    </source>
</reference>
<dbReference type="EMBL" id="LT607753">
    <property type="protein sequence ID" value="SCG43657.1"/>
    <property type="molecule type" value="Genomic_DNA"/>
</dbReference>
<organism evidence="1 2">
    <name type="scientific">Micromonospora coxensis</name>
    <dbReference type="NCBI Taxonomy" id="356852"/>
    <lineage>
        <taxon>Bacteria</taxon>
        <taxon>Bacillati</taxon>
        <taxon>Actinomycetota</taxon>
        <taxon>Actinomycetes</taxon>
        <taxon>Micromonosporales</taxon>
        <taxon>Micromonosporaceae</taxon>
        <taxon>Micromonospora</taxon>
    </lineage>
</organism>
<evidence type="ECO:0000313" key="1">
    <source>
        <dbReference type="EMBL" id="SCG43657.1"/>
    </source>
</evidence>
<dbReference type="Proteomes" id="UP000198215">
    <property type="component" value="Chromosome I"/>
</dbReference>
<accession>A0A1C5HCS5</accession>
<gene>
    <name evidence="1" type="ORF">GA0070614_1109</name>
</gene>
<dbReference type="AlphaFoldDB" id="A0A1C5HCS5"/>
<name>A0A1C5HCS5_9ACTN</name>